<evidence type="ECO:0000256" key="6">
    <source>
        <dbReference type="SAM" id="MobiDB-lite"/>
    </source>
</evidence>
<dbReference type="PANTHER" id="PTHR30213:SF0">
    <property type="entry name" value="UPF0761 MEMBRANE PROTEIN YIHY"/>
    <property type="match status" value="1"/>
</dbReference>
<keyword evidence="9" id="KW-1185">Reference proteome</keyword>
<keyword evidence="2" id="KW-1003">Cell membrane</keyword>
<evidence type="ECO:0000313" key="8">
    <source>
        <dbReference type="EMBL" id="RDV04632.1"/>
    </source>
</evidence>
<comment type="caution">
    <text evidence="8">The sequence shown here is derived from an EMBL/GenBank/DDBJ whole genome shotgun (WGS) entry which is preliminary data.</text>
</comment>
<keyword evidence="3 7" id="KW-0812">Transmembrane</keyword>
<dbReference type="PANTHER" id="PTHR30213">
    <property type="entry name" value="INNER MEMBRANE PROTEIN YHJD"/>
    <property type="match status" value="1"/>
</dbReference>
<feature type="compositionally biased region" description="Basic and acidic residues" evidence="6">
    <location>
        <begin position="94"/>
        <end position="106"/>
    </location>
</feature>
<keyword evidence="4 7" id="KW-1133">Transmembrane helix</keyword>
<evidence type="ECO:0008006" key="10">
    <source>
        <dbReference type="Google" id="ProtNLM"/>
    </source>
</evidence>
<proteinExistence type="predicted"/>
<organism evidence="8 9">
    <name type="scientific">Undibacter mobilis</name>
    <dbReference type="NCBI Taxonomy" id="2292256"/>
    <lineage>
        <taxon>Bacteria</taxon>
        <taxon>Pseudomonadati</taxon>
        <taxon>Pseudomonadota</taxon>
        <taxon>Alphaproteobacteria</taxon>
        <taxon>Hyphomicrobiales</taxon>
        <taxon>Nitrobacteraceae</taxon>
        <taxon>Undibacter</taxon>
    </lineage>
</organism>
<evidence type="ECO:0000256" key="7">
    <source>
        <dbReference type="SAM" id="Phobius"/>
    </source>
</evidence>
<dbReference type="EMBL" id="QRGO01000001">
    <property type="protein sequence ID" value="RDV04632.1"/>
    <property type="molecule type" value="Genomic_DNA"/>
</dbReference>
<feature type="transmembrane region" description="Helical" evidence="7">
    <location>
        <begin position="50"/>
        <end position="74"/>
    </location>
</feature>
<accession>A0A371BAR6</accession>
<dbReference type="Proteomes" id="UP000263993">
    <property type="component" value="Unassembled WGS sequence"/>
</dbReference>
<feature type="region of interest" description="Disordered" evidence="6">
    <location>
        <begin position="87"/>
        <end position="106"/>
    </location>
</feature>
<evidence type="ECO:0000256" key="2">
    <source>
        <dbReference type="ARBA" id="ARBA00022475"/>
    </source>
</evidence>
<sequence length="106" mass="11484">MGIPDRIVSPIRHRPALLRVGAVFPVVAWLGGSALLSWYLASFAQYEATYGSLCAGIGLMMWLWMTVTVVLVGAELNSEIDNEMWSVPEPEEGGIGKRSDGFGRAS</sequence>
<dbReference type="OrthoDB" id="9781030at2"/>
<evidence type="ECO:0000256" key="1">
    <source>
        <dbReference type="ARBA" id="ARBA00004651"/>
    </source>
</evidence>
<dbReference type="AlphaFoldDB" id="A0A371BAR6"/>
<name>A0A371BAR6_9BRAD</name>
<keyword evidence="5 7" id="KW-0472">Membrane</keyword>
<dbReference type="GO" id="GO:0005886">
    <property type="term" value="C:plasma membrane"/>
    <property type="evidence" value="ECO:0007669"/>
    <property type="project" value="UniProtKB-SubCell"/>
</dbReference>
<evidence type="ECO:0000256" key="4">
    <source>
        <dbReference type="ARBA" id="ARBA00022989"/>
    </source>
</evidence>
<protein>
    <recommendedName>
        <fullName evidence="10">YihY family inner membrane protein</fullName>
    </recommendedName>
</protein>
<gene>
    <name evidence="8" type="ORF">DXH78_08695</name>
</gene>
<feature type="transmembrane region" description="Helical" evidence="7">
    <location>
        <begin position="16"/>
        <end position="38"/>
    </location>
</feature>
<dbReference type="Pfam" id="PF03631">
    <property type="entry name" value="Virul_fac_BrkB"/>
    <property type="match status" value="1"/>
</dbReference>
<evidence type="ECO:0000256" key="3">
    <source>
        <dbReference type="ARBA" id="ARBA00022692"/>
    </source>
</evidence>
<dbReference type="RefSeq" id="WP_115516656.1">
    <property type="nucleotide sequence ID" value="NZ_QRGO01000001.1"/>
</dbReference>
<reference evidence="9" key="1">
    <citation type="submission" date="2018-08" db="EMBL/GenBank/DDBJ databases">
        <authorList>
            <person name="Kim S.-J."/>
            <person name="Jung G.-Y."/>
        </authorList>
    </citation>
    <scope>NUCLEOTIDE SEQUENCE [LARGE SCALE GENOMIC DNA]</scope>
    <source>
        <strain evidence="9">GY_H</strain>
    </source>
</reference>
<evidence type="ECO:0000313" key="9">
    <source>
        <dbReference type="Proteomes" id="UP000263993"/>
    </source>
</evidence>
<dbReference type="InterPro" id="IPR017039">
    <property type="entry name" value="Virul_fac_BrkB"/>
</dbReference>
<evidence type="ECO:0000256" key="5">
    <source>
        <dbReference type="ARBA" id="ARBA00023136"/>
    </source>
</evidence>
<comment type="subcellular location">
    <subcellularLocation>
        <location evidence="1">Cell membrane</location>
        <topology evidence="1">Multi-pass membrane protein</topology>
    </subcellularLocation>
</comment>